<organism evidence="3 4">
    <name type="scientific">Capnocytophaga ochracea</name>
    <dbReference type="NCBI Taxonomy" id="1018"/>
    <lineage>
        <taxon>Bacteria</taxon>
        <taxon>Pseudomonadati</taxon>
        <taxon>Bacteroidota</taxon>
        <taxon>Flavobacteriia</taxon>
        <taxon>Flavobacteriales</taxon>
        <taxon>Flavobacteriaceae</taxon>
        <taxon>Capnocytophaga</taxon>
    </lineage>
</organism>
<accession>A0A2X2T0L3</accession>
<feature type="transmembrane region" description="Helical" evidence="1">
    <location>
        <begin position="12"/>
        <end position="37"/>
    </location>
</feature>
<name>A0A2X2T0L3_CAPOC</name>
<evidence type="ECO:0000313" key="3">
    <source>
        <dbReference type="EMBL" id="SQA93993.1"/>
    </source>
</evidence>
<dbReference type="Pfam" id="PF14219">
    <property type="entry name" value="DUF4328"/>
    <property type="match status" value="1"/>
</dbReference>
<feature type="transmembrane region" description="Helical" evidence="1">
    <location>
        <begin position="177"/>
        <end position="200"/>
    </location>
</feature>
<proteinExistence type="predicted"/>
<dbReference type="RefSeq" id="WP_111972675.1">
    <property type="nucleotide sequence ID" value="NZ_UAVS01000005.1"/>
</dbReference>
<protein>
    <recommendedName>
        <fullName evidence="2">DUF4328 domain-containing protein</fullName>
    </recommendedName>
</protein>
<reference evidence="3 4" key="1">
    <citation type="submission" date="2018-06" db="EMBL/GenBank/DDBJ databases">
        <authorList>
            <consortium name="Pathogen Informatics"/>
            <person name="Doyle S."/>
        </authorList>
    </citation>
    <scope>NUCLEOTIDE SEQUENCE [LARGE SCALE GENOMIC DNA]</scope>
    <source>
        <strain evidence="3 4">NCTC11545</strain>
    </source>
</reference>
<keyword evidence="1" id="KW-1133">Transmembrane helix</keyword>
<gene>
    <name evidence="3" type="ORF">NCTC11545_01375</name>
</gene>
<feature type="domain" description="DUF4328" evidence="2">
    <location>
        <begin position="51"/>
        <end position="207"/>
    </location>
</feature>
<keyword evidence="1" id="KW-0472">Membrane</keyword>
<evidence type="ECO:0000313" key="4">
    <source>
        <dbReference type="Proteomes" id="UP000250169"/>
    </source>
</evidence>
<dbReference type="InterPro" id="IPR025565">
    <property type="entry name" value="DUF4328"/>
</dbReference>
<feature type="transmembrane region" description="Helical" evidence="1">
    <location>
        <begin position="102"/>
        <end position="121"/>
    </location>
</feature>
<dbReference type="AlphaFoldDB" id="A0A2X2T0L3"/>
<dbReference type="Proteomes" id="UP000250169">
    <property type="component" value="Unassembled WGS sequence"/>
</dbReference>
<keyword evidence="1" id="KW-0812">Transmembrane</keyword>
<dbReference type="EMBL" id="UAVS01000005">
    <property type="protein sequence ID" value="SQA93993.1"/>
    <property type="molecule type" value="Genomic_DNA"/>
</dbReference>
<feature type="transmembrane region" description="Helical" evidence="1">
    <location>
        <begin position="142"/>
        <end position="165"/>
    </location>
</feature>
<feature type="transmembrane region" description="Helical" evidence="1">
    <location>
        <begin position="58"/>
        <end position="82"/>
    </location>
</feature>
<evidence type="ECO:0000259" key="2">
    <source>
        <dbReference type="Pfam" id="PF14219"/>
    </source>
</evidence>
<evidence type="ECO:0000256" key="1">
    <source>
        <dbReference type="SAM" id="Phobius"/>
    </source>
</evidence>
<sequence>MLRDNTTRAKNAIIMLWISFAFLFIFLISDIFELYVIREFLVGEIDDELFARAELSDVFSGIVGILWLVIFIVMSILFLMWFRRAYYNLHQLKNNLSYTDGWAVGSWFIPFANWVLPYRIMKEIYDSTRNLFIQRGDIQPKLPTNFVTIWWTFSIISSVVNYFVFRASMLDDPNIEMSYTTSIINVIGTLLLIISFFLCIKVVKDYAKVEPLLSNLQKDETNTNNL</sequence>